<reference evidence="2 3" key="1">
    <citation type="submission" date="2015-12" db="EMBL/GenBank/DDBJ databases">
        <title>Dictyostelia acquired genes for synthesis and detection of signals that induce cell-type specialization by lateral gene transfer from prokaryotes.</title>
        <authorList>
            <person name="Gloeckner G."/>
            <person name="Schaap P."/>
        </authorList>
    </citation>
    <scope>NUCLEOTIDE SEQUENCE [LARGE SCALE GENOMIC DNA]</scope>
    <source>
        <strain evidence="2 3">TK</strain>
    </source>
</reference>
<dbReference type="InParanoid" id="A0A151ZF42"/>
<dbReference type="EMBL" id="LODT01000029">
    <property type="protein sequence ID" value="KYQ92592.1"/>
    <property type="molecule type" value="Genomic_DNA"/>
</dbReference>
<proteinExistence type="predicted"/>
<dbReference type="Proteomes" id="UP000076078">
    <property type="component" value="Unassembled WGS sequence"/>
</dbReference>
<comment type="caution">
    <text evidence="2">The sequence shown here is derived from an EMBL/GenBank/DDBJ whole genome shotgun (WGS) entry which is preliminary data.</text>
</comment>
<evidence type="ECO:0000313" key="3">
    <source>
        <dbReference type="Proteomes" id="UP000076078"/>
    </source>
</evidence>
<organism evidence="2 3">
    <name type="scientific">Tieghemostelium lacteum</name>
    <name type="common">Slime mold</name>
    <name type="synonym">Dictyostelium lacteum</name>
    <dbReference type="NCBI Taxonomy" id="361077"/>
    <lineage>
        <taxon>Eukaryota</taxon>
        <taxon>Amoebozoa</taxon>
        <taxon>Evosea</taxon>
        <taxon>Eumycetozoa</taxon>
        <taxon>Dictyostelia</taxon>
        <taxon>Dictyosteliales</taxon>
        <taxon>Raperosteliaceae</taxon>
        <taxon>Tieghemostelium</taxon>
    </lineage>
</organism>
<name>A0A151ZF42_TIELA</name>
<gene>
    <name evidence="2" type="ORF">DLAC_06584</name>
</gene>
<feature type="transmembrane region" description="Helical" evidence="1">
    <location>
        <begin position="47"/>
        <end position="65"/>
    </location>
</feature>
<keyword evidence="1" id="KW-1133">Transmembrane helix</keyword>
<evidence type="ECO:0000313" key="2">
    <source>
        <dbReference type="EMBL" id="KYQ92592.1"/>
    </source>
</evidence>
<protein>
    <recommendedName>
        <fullName evidence="4">Transmembrane protein</fullName>
    </recommendedName>
</protein>
<feature type="transmembrane region" description="Helical" evidence="1">
    <location>
        <begin position="86"/>
        <end position="109"/>
    </location>
</feature>
<sequence>MGEEVISNNINESCVYVPPVVELDNRNAIQLSIAEQMAHYDQVSVERIHTIVCFIIGIFFPFAWLRGFKHFKSNDSVLKPILSYPCFFLFEVGVFVVLSLMALVVGCLYGY</sequence>
<keyword evidence="1" id="KW-0472">Membrane</keyword>
<accession>A0A151ZF42</accession>
<evidence type="ECO:0000256" key="1">
    <source>
        <dbReference type="SAM" id="Phobius"/>
    </source>
</evidence>
<evidence type="ECO:0008006" key="4">
    <source>
        <dbReference type="Google" id="ProtNLM"/>
    </source>
</evidence>
<keyword evidence="3" id="KW-1185">Reference proteome</keyword>
<keyword evidence="1" id="KW-0812">Transmembrane</keyword>
<dbReference type="AlphaFoldDB" id="A0A151ZF42"/>